<dbReference type="AlphaFoldDB" id="F9Y5Q1"/>
<dbReference type="OrthoDB" id="7831801at2"/>
<reference evidence="2 3" key="1">
    <citation type="journal article" date="2011" name="J. Bacteriol.">
        <title>Complete genome sequence of the industrial strain Ketogulonicigenium vulgare WSH-001.</title>
        <authorList>
            <person name="Liu L."/>
            <person name="Li Y."/>
            <person name="Zhang J."/>
            <person name="Zhou Z."/>
            <person name="Liu J."/>
            <person name="Li X."/>
            <person name="Zhou J."/>
            <person name="Du G."/>
            <person name="Wang L."/>
            <person name="Chen J."/>
        </authorList>
    </citation>
    <scope>NUCLEOTIDE SEQUENCE [LARGE SCALE GENOMIC DNA]</scope>
    <source>
        <strain evidence="2 3">WSH-001</strain>
    </source>
</reference>
<dbReference type="HOGENOM" id="CLU_1052926_0_0_5"/>
<protein>
    <submittedName>
        <fullName evidence="2">Uncharacterized protein</fullName>
    </submittedName>
</protein>
<gene>
    <name evidence="2" type="ordered locus">KVU_2137</name>
</gene>
<evidence type="ECO:0000313" key="2">
    <source>
        <dbReference type="EMBL" id="AEM41976.1"/>
    </source>
</evidence>
<dbReference type="eggNOG" id="ENOG5032YCD">
    <property type="taxonomic scope" value="Bacteria"/>
</dbReference>
<keyword evidence="3" id="KW-1185">Reference proteome</keyword>
<dbReference type="RefSeq" id="WP_014538021.1">
    <property type="nucleotide sequence ID" value="NC_017384.1"/>
</dbReference>
<dbReference type="EMBL" id="CP002018">
    <property type="protein sequence ID" value="AEM41976.1"/>
    <property type="molecule type" value="Genomic_DNA"/>
</dbReference>
<dbReference type="KEGG" id="kvl:KVU_2137"/>
<organism evidence="2 3">
    <name type="scientific">Ketogulonicigenium vulgare (strain WSH-001)</name>
    <dbReference type="NCBI Taxonomy" id="759362"/>
    <lineage>
        <taxon>Bacteria</taxon>
        <taxon>Pseudomonadati</taxon>
        <taxon>Pseudomonadota</taxon>
        <taxon>Alphaproteobacteria</taxon>
        <taxon>Rhodobacterales</taxon>
        <taxon>Roseobacteraceae</taxon>
        <taxon>Ketogulonicigenium</taxon>
    </lineage>
</organism>
<name>F9Y5Q1_KETVW</name>
<evidence type="ECO:0000256" key="1">
    <source>
        <dbReference type="SAM" id="MobiDB-lite"/>
    </source>
</evidence>
<feature type="region of interest" description="Disordered" evidence="1">
    <location>
        <begin position="219"/>
        <end position="238"/>
    </location>
</feature>
<sequence>MKIKLNAVEFDVLAVPRALRTAIVQQPSIRPGTLREVYTHTRAEGGKIVGPASPQSEALLPNGVSFFIPKPGVTPVEIAEGPSRKMSERFVEAIGARDMREVQDAIYRLFGSSRRALPLKEFAALNGACDWRMLMGTDFAVVHLSASARNLSAYVVLPAQVGFIATVTEEGEGLAAVQAQHPNLLNSRPGFIIPPLSEPAQTARRIALEQRVRELANELDGRTPAELAPDDPRQSEAQRLSIEWAALFPRNGQQPAQRQSANVN</sequence>
<accession>F9Y5Q1</accession>
<dbReference type="Proteomes" id="UP000000692">
    <property type="component" value="Chromosome"/>
</dbReference>
<dbReference type="PATRIC" id="fig|759362.5.peg.2217"/>
<evidence type="ECO:0000313" key="3">
    <source>
        <dbReference type="Proteomes" id="UP000000692"/>
    </source>
</evidence>
<proteinExistence type="predicted"/>